<feature type="transmembrane region" description="Helical" evidence="11">
    <location>
        <begin position="147"/>
        <end position="164"/>
    </location>
</feature>
<dbReference type="GO" id="GO:0000026">
    <property type="term" value="F:alpha-1,2-mannosyltransferase activity"/>
    <property type="evidence" value="ECO:0007669"/>
    <property type="project" value="TreeGrafter"/>
</dbReference>
<keyword evidence="9 11" id="KW-0472">Membrane</keyword>
<evidence type="ECO:0000256" key="4">
    <source>
        <dbReference type="ARBA" id="ARBA00022676"/>
    </source>
</evidence>
<keyword evidence="8 11" id="KW-1133">Transmembrane helix</keyword>
<evidence type="ECO:0000256" key="8">
    <source>
        <dbReference type="ARBA" id="ARBA00022989"/>
    </source>
</evidence>
<dbReference type="PANTHER" id="PTHR22760">
    <property type="entry name" value="GLYCOSYLTRANSFERASE"/>
    <property type="match status" value="1"/>
</dbReference>
<evidence type="ECO:0000256" key="7">
    <source>
        <dbReference type="ARBA" id="ARBA00022824"/>
    </source>
</evidence>
<evidence type="ECO:0000256" key="9">
    <source>
        <dbReference type="ARBA" id="ARBA00023136"/>
    </source>
</evidence>
<accession>A0A067C4R5</accession>
<organism evidence="12 13">
    <name type="scientific">Saprolegnia parasitica (strain CBS 223.65)</name>
    <dbReference type="NCBI Taxonomy" id="695850"/>
    <lineage>
        <taxon>Eukaryota</taxon>
        <taxon>Sar</taxon>
        <taxon>Stramenopiles</taxon>
        <taxon>Oomycota</taxon>
        <taxon>Saprolegniomycetes</taxon>
        <taxon>Saprolegniales</taxon>
        <taxon>Saprolegniaceae</taxon>
        <taxon>Saprolegnia</taxon>
    </lineage>
</organism>
<keyword evidence="4 11" id="KW-0328">Glycosyltransferase</keyword>
<feature type="transmembrane region" description="Helical" evidence="11">
    <location>
        <begin position="343"/>
        <end position="365"/>
    </location>
</feature>
<dbReference type="Pfam" id="PF03901">
    <property type="entry name" value="Glyco_transf_22"/>
    <property type="match status" value="1"/>
</dbReference>
<feature type="transmembrane region" description="Helical" evidence="11">
    <location>
        <begin position="227"/>
        <end position="251"/>
    </location>
</feature>
<dbReference type="GeneID" id="24134554"/>
<dbReference type="KEGG" id="spar:SPRG_12610"/>
<sequence>MGTGWAFVYGGALLLRAASIFSMGMVHPDEFFQCPEVMARAVYNISSAFIPWEYQPSAPNRSILFPSIVAGLPYAVAKALGVAPSGLLFLLVPRVILTLLSLGFDIALYTLAPLYGIDYKGPLLIFATSWTTLLLLTRSFSNTFEAFLLMLSFLVLHVMTPRQYAGVASRQTLLLGALLALGSFTRFTFLLFFFPLGLALVASNDTLLCASLSKKSDDHSPSLRQRLLGVCATGLGGAGAFVLTSVGIVLVDTWFFRGLDALYDVPSWVVAPWNNLVYNMNPAHLAAHGLHTRSNHWLINMQLLFGPLPALALLYGRRHRLLVASIVVPVSLLSLAPHQEARFLLPVLVPLMLASGPAMAASTLLQRSSIL</sequence>
<name>A0A067C4R5_SAPPC</name>
<evidence type="ECO:0000256" key="10">
    <source>
        <dbReference type="ARBA" id="ARBA00038466"/>
    </source>
</evidence>
<keyword evidence="6 11" id="KW-0812">Transmembrane</keyword>
<feature type="transmembrane region" description="Helical" evidence="11">
    <location>
        <begin position="99"/>
        <end position="117"/>
    </location>
</feature>
<evidence type="ECO:0000313" key="13">
    <source>
        <dbReference type="Proteomes" id="UP000030745"/>
    </source>
</evidence>
<keyword evidence="7 11" id="KW-0256">Endoplasmic reticulum</keyword>
<dbReference type="EMBL" id="KK583280">
    <property type="protein sequence ID" value="KDO21792.1"/>
    <property type="molecule type" value="Genomic_DNA"/>
</dbReference>
<gene>
    <name evidence="12" type="ORF">SPRG_12610</name>
</gene>
<keyword evidence="13" id="KW-1185">Reference proteome</keyword>
<comment type="subcellular location">
    <subcellularLocation>
        <location evidence="1 11">Endoplasmic reticulum membrane</location>
        <topology evidence="1 11">Multi-pass membrane protein</topology>
    </subcellularLocation>
</comment>
<comment type="similarity">
    <text evidence="10">Belongs to the glycosyltransferase 22 family. PIGZ subfamily.</text>
</comment>
<proteinExistence type="inferred from homology"/>
<evidence type="ECO:0000256" key="3">
    <source>
        <dbReference type="ARBA" id="ARBA00022502"/>
    </source>
</evidence>
<dbReference type="RefSeq" id="XP_012207471.1">
    <property type="nucleotide sequence ID" value="XM_012352081.1"/>
</dbReference>
<comment type="pathway">
    <text evidence="2">Glycolipid biosynthesis; glycosylphosphatidylinositol-anchor biosynthesis.</text>
</comment>
<dbReference type="Proteomes" id="UP000030745">
    <property type="component" value="Unassembled WGS sequence"/>
</dbReference>
<evidence type="ECO:0000256" key="11">
    <source>
        <dbReference type="RuleBase" id="RU363075"/>
    </source>
</evidence>
<dbReference type="InterPro" id="IPR005599">
    <property type="entry name" value="GPI_mannosylTrfase"/>
</dbReference>
<evidence type="ECO:0000256" key="2">
    <source>
        <dbReference type="ARBA" id="ARBA00004687"/>
    </source>
</evidence>
<dbReference type="STRING" id="695850.A0A067C4R5"/>
<dbReference type="GO" id="GO:0006506">
    <property type="term" value="P:GPI anchor biosynthetic process"/>
    <property type="evidence" value="ECO:0007669"/>
    <property type="project" value="UniProtKB-KW"/>
</dbReference>
<dbReference type="OMA" id="QMCGSRI"/>
<evidence type="ECO:0000313" key="12">
    <source>
        <dbReference type="EMBL" id="KDO21792.1"/>
    </source>
</evidence>
<evidence type="ECO:0000256" key="1">
    <source>
        <dbReference type="ARBA" id="ARBA00004477"/>
    </source>
</evidence>
<feature type="transmembrane region" description="Helical" evidence="11">
    <location>
        <begin position="6"/>
        <end position="25"/>
    </location>
</feature>
<dbReference type="VEuPathDB" id="FungiDB:SPRG_12610"/>
<keyword evidence="5" id="KW-0808">Transferase</keyword>
<dbReference type="GO" id="GO:0005789">
    <property type="term" value="C:endoplasmic reticulum membrane"/>
    <property type="evidence" value="ECO:0007669"/>
    <property type="project" value="UniProtKB-SubCell"/>
</dbReference>
<evidence type="ECO:0000256" key="5">
    <source>
        <dbReference type="ARBA" id="ARBA00022679"/>
    </source>
</evidence>
<feature type="transmembrane region" description="Helical" evidence="11">
    <location>
        <begin position="74"/>
        <end position="92"/>
    </location>
</feature>
<dbReference type="PANTHER" id="PTHR22760:SF3">
    <property type="entry name" value="GPI MANNOSYLTRANSFERASE 4"/>
    <property type="match status" value="1"/>
</dbReference>
<dbReference type="EC" id="2.4.1.-" evidence="11"/>
<protein>
    <recommendedName>
        <fullName evidence="11">Mannosyltransferase</fullName>
        <ecNumber evidence="11">2.4.1.-</ecNumber>
    </recommendedName>
</protein>
<evidence type="ECO:0000256" key="6">
    <source>
        <dbReference type="ARBA" id="ARBA00022692"/>
    </source>
</evidence>
<keyword evidence="3" id="KW-0337">GPI-anchor biosynthesis</keyword>
<dbReference type="OrthoDB" id="10066429at2759"/>
<feature type="transmembrane region" description="Helical" evidence="11">
    <location>
        <begin position="321"/>
        <end position="337"/>
    </location>
</feature>
<dbReference type="AlphaFoldDB" id="A0A067C4R5"/>
<reference evidence="12 13" key="1">
    <citation type="journal article" date="2013" name="PLoS Genet.">
        <title>Distinctive expansion of potential virulence genes in the genome of the oomycete fish pathogen Saprolegnia parasitica.</title>
        <authorList>
            <person name="Jiang R.H."/>
            <person name="de Bruijn I."/>
            <person name="Haas B.J."/>
            <person name="Belmonte R."/>
            <person name="Lobach L."/>
            <person name="Christie J."/>
            <person name="van den Ackerveken G."/>
            <person name="Bottin A."/>
            <person name="Bulone V."/>
            <person name="Diaz-Moreno S.M."/>
            <person name="Dumas B."/>
            <person name="Fan L."/>
            <person name="Gaulin E."/>
            <person name="Govers F."/>
            <person name="Grenville-Briggs L.J."/>
            <person name="Horner N.R."/>
            <person name="Levin J.Z."/>
            <person name="Mammella M."/>
            <person name="Meijer H.J."/>
            <person name="Morris P."/>
            <person name="Nusbaum C."/>
            <person name="Oome S."/>
            <person name="Phillips A.J."/>
            <person name="van Rooyen D."/>
            <person name="Rzeszutek E."/>
            <person name="Saraiva M."/>
            <person name="Secombes C.J."/>
            <person name="Seidl M.F."/>
            <person name="Snel B."/>
            <person name="Stassen J.H."/>
            <person name="Sykes S."/>
            <person name="Tripathy S."/>
            <person name="van den Berg H."/>
            <person name="Vega-Arreguin J.C."/>
            <person name="Wawra S."/>
            <person name="Young S.K."/>
            <person name="Zeng Q."/>
            <person name="Dieguez-Uribeondo J."/>
            <person name="Russ C."/>
            <person name="Tyler B.M."/>
            <person name="van West P."/>
        </authorList>
    </citation>
    <scope>NUCLEOTIDE SEQUENCE [LARGE SCALE GENOMIC DNA]</scope>
    <source>
        <strain evidence="12 13">CBS 223.65</strain>
    </source>
</reference>